<dbReference type="EMBL" id="WHWC01000016">
    <property type="protein sequence ID" value="KAG8367082.1"/>
    <property type="molecule type" value="Genomic_DNA"/>
</dbReference>
<feature type="coiled-coil region" evidence="3">
    <location>
        <begin position="80"/>
        <end position="155"/>
    </location>
</feature>
<name>A0AAV6WI30_9LAMI</name>
<feature type="compositionally biased region" description="Basic and acidic residues" evidence="4">
    <location>
        <begin position="422"/>
        <end position="432"/>
    </location>
</feature>
<reference evidence="5" key="1">
    <citation type="submission" date="2019-10" db="EMBL/GenBank/DDBJ databases">
        <authorList>
            <person name="Zhang R."/>
            <person name="Pan Y."/>
            <person name="Wang J."/>
            <person name="Ma R."/>
            <person name="Yu S."/>
        </authorList>
    </citation>
    <scope>NUCLEOTIDE SEQUENCE</scope>
    <source>
        <strain evidence="5">LA-IB0</strain>
        <tissue evidence="5">Leaf</tissue>
    </source>
</reference>
<gene>
    <name evidence="5" type="ORF">BUALT_Bualt16G0035700</name>
</gene>
<evidence type="ECO:0000256" key="2">
    <source>
        <dbReference type="ARBA" id="ARBA00023054"/>
    </source>
</evidence>
<dbReference type="PANTHER" id="PTHR31580:SF22">
    <property type="entry name" value="FILAMENT-LIKE PLANT PROTEIN 7"/>
    <property type="match status" value="1"/>
</dbReference>
<evidence type="ECO:0000256" key="4">
    <source>
        <dbReference type="SAM" id="MobiDB-lite"/>
    </source>
</evidence>
<evidence type="ECO:0000256" key="1">
    <source>
        <dbReference type="ARBA" id="ARBA00005921"/>
    </source>
</evidence>
<dbReference type="Proteomes" id="UP000826271">
    <property type="component" value="Unassembled WGS sequence"/>
</dbReference>
<keyword evidence="6" id="KW-1185">Reference proteome</keyword>
<accession>A0AAV6WI30</accession>
<proteinExistence type="inferred from homology"/>
<organism evidence="5 6">
    <name type="scientific">Buddleja alternifolia</name>
    <dbReference type="NCBI Taxonomy" id="168488"/>
    <lineage>
        <taxon>Eukaryota</taxon>
        <taxon>Viridiplantae</taxon>
        <taxon>Streptophyta</taxon>
        <taxon>Embryophyta</taxon>
        <taxon>Tracheophyta</taxon>
        <taxon>Spermatophyta</taxon>
        <taxon>Magnoliopsida</taxon>
        <taxon>eudicotyledons</taxon>
        <taxon>Gunneridae</taxon>
        <taxon>Pentapetalae</taxon>
        <taxon>asterids</taxon>
        <taxon>lamiids</taxon>
        <taxon>Lamiales</taxon>
        <taxon>Scrophulariaceae</taxon>
        <taxon>Buddlejeae</taxon>
        <taxon>Buddleja</taxon>
    </lineage>
</organism>
<protein>
    <recommendedName>
        <fullName evidence="7">Filament-like plant protein 7</fullName>
    </recommendedName>
</protein>
<dbReference type="AlphaFoldDB" id="A0AAV6WI30"/>
<comment type="caution">
    <text evidence="5">The sequence shown here is derived from an EMBL/GenBank/DDBJ whole genome shotgun (WGS) entry which is preliminary data.</text>
</comment>
<comment type="similarity">
    <text evidence="1">Belongs to the FPP family.</text>
</comment>
<evidence type="ECO:0000313" key="6">
    <source>
        <dbReference type="Proteomes" id="UP000826271"/>
    </source>
</evidence>
<sequence>MLPEVLTYYNYVFFTFLQVRELEKTELERKIGILNAKLYSALSECNAKDTIAKKQVKIAEEAISGWEKAETEAIYYKLELDKVLQQKAASEERLRHLDAALKECMQQLHFVQEEQDLNKYKTRIEADFNALVLRLESTEKENASLKYNVRVLEKELDIRNEEREFNLRTSYVAEKQYLEKIVKLEKECQKLRLFGQNDADLVKMKNEVEIPGNELVDMGSDGKSSCAESRASIFLLDFKNEKQLENLEMNLMDDFAEMEKLAVVSVDYPPGSSHHSSEYANVLNVSNTEIFGEKVDAKVRISMQKILELLEGINIPSGYTVRIFQWKSDELSTILRNFVQTCNDLLNATGNLEKFAEEVGSNLEWIMNHCFSLQDVSSMKEEIRNHLDWNESRSESSHNSSCSMEALEPTLDEEGKIGNSHSEMETMEKESKGGTGNVIERLDEDLEAQLMGTNLEQEKAFEKITQSENELEIKDDRSKRVNETCNEVKIQLESMTSKEIRDSGQHREKQLQNDWEITAASQRLAECQETIINLGKQLKALASPNDAALFDKVISTPRRDLTHREITAASQRPVECQETIINLGKPLASPNDAALFDKVISTPRRDLTRRSSLLDKMLAEDDDKNRTQTENSNSCGSAIAGLESSGKFTNPNDKSNTAVAVSRDIVPCKKKGGRSFFKRLFLRRKKGKTHF</sequence>
<evidence type="ECO:0000313" key="5">
    <source>
        <dbReference type="EMBL" id="KAG8367082.1"/>
    </source>
</evidence>
<dbReference type="PANTHER" id="PTHR31580">
    <property type="entry name" value="FILAMENT-LIKE PLANT PROTEIN 4"/>
    <property type="match status" value="1"/>
</dbReference>
<keyword evidence="2 3" id="KW-0175">Coiled coil</keyword>
<evidence type="ECO:0008006" key="7">
    <source>
        <dbReference type="Google" id="ProtNLM"/>
    </source>
</evidence>
<dbReference type="InterPro" id="IPR008587">
    <property type="entry name" value="FPP_plant"/>
</dbReference>
<feature type="region of interest" description="Disordered" evidence="4">
    <location>
        <begin position="390"/>
        <end position="435"/>
    </location>
</feature>
<dbReference type="Pfam" id="PF05911">
    <property type="entry name" value="FPP"/>
    <property type="match status" value="3"/>
</dbReference>
<evidence type="ECO:0000256" key="3">
    <source>
        <dbReference type="SAM" id="Coils"/>
    </source>
</evidence>